<dbReference type="PANTHER" id="PTHR46546">
    <property type="entry name" value="SHEWANELLA-LIKE PROTEIN PHOSPHATASE 1"/>
    <property type="match status" value="1"/>
</dbReference>
<evidence type="ECO:0000313" key="4">
    <source>
        <dbReference type="Proteomes" id="UP000696485"/>
    </source>
</evidence>
<sequence>MVGKSFIAALVCAVALVGAAPLDRSAELVPVPVRPMNLAASAVAHRIVAVGDIHSDIKAAVNVLKMAGLIDSKENWIGGTDTFISTASSPPKKKGAPEHMFSLEENIGDLVDRGADTIAVYKLFQKLRPQAAAAGGEIVNLLGNHEVMNMGGDLRYVTKEDTASFGGASKRKAAWNVKSGWIGQFVSQNFKITHIQNGHTVFSHGDQHVDWAKLGVDTLNQMSRDNIMAGKFKEPIFRTPGPLWNRALAENDGGDKKTCADIETIKKYYGVKRLVSGHTAQDDTGRILSRCNGSYLVIDTGNSAYYGSHYSALEILEMTDGTQSAYAIYTSGKVPI</sequence>
<dbReference type="AlphaFoldDB" id="A0A9P5SE99"/>
<dbReference type="SUPFAM" id="SSF56300">
    <property type="entry name" value="Metallo-dependent phosphatases"/>
    <property type="match status" value="1"/>
</dbReference>
<dbReference type="Proteomes" id="UP000696485">
    <property type="component" value="Unassembled WGS sequence"/>
</dbReference>
<feature type="chain" id="PRO_5040118901" description="Calcineurin-like phosphoesterase domain-containing protein" evidence="1">
    <location>
        <begin position="20"/>
        <end position="336"/>
    </location>
</feature>
<organism evidence="3 4">
    <name type="scientific">Podila minutissima</name>
    <dbReference type="NCBI Taxonomy" id="64525"/>
    <lineage>
        <taxon>Eukaryota</taxon>
        <taxon>Fungi</taxon>
        <taxon>Fungi incertae sedis</taxon>
        <taxon>Mucoromycota</taxon>
        <taxon>Mortierellomycotina</taxon>
        <taxon>Mortierellomycetes</taxon>
        <taxon>Mortierellales</taxon>
        <taxon>Mortierellaceae</taxon>
        <taxon>Podila</taxon>
    </lineage>
</organism>
<keyword evidence="1" id="KW-0732">Signal</keyword>
<evidence type="ECO:0000313" key="3">
    <source>
        <dbReference type="EMBL" id="KAF9323915.1"/>
    </source>
</evidence>
<comment type="caution">
    <text evidence="3">The sequence shown here is derived from an EMBL/GenBank/DDBJ whole genome shotgun (WGS) entry which is preliminary data.</text>
</comment>
<name>A0A9P5SE99_9FUNG</name>
<evidence type="ECO:0000259" key="2">
    <source>
        <dbReference type="Pfam" id="PF00149"/>
    </source>
</evidence>
<reference evidence="3" key="1">
    <citation type="journal article" date="2020" name="Fungal Divers.">
        <title>Resolving the Mortierellaceae phylogeny through synthesis of multi-gene phylogenetics and phylogenomics.</title>
        <authorList>
            <person name="Vandepol N."/>
            <person name="Liber J."/>
            <person name="Desiro A."/>
            <person name="Na H."/>
            <person name="Kennedy M."/>
            <person name="Barry K."/>
            <person name="Grigoriev I.V."/>
            <person name="Miller A.N."/>
            <person name="O'Donnell K."/>
            <person name="Stajich J.E."/>
            <person name="Bonito G."/>
        </authorList>
    </citation>
    <scope>NUCLEOTIDE SEQUENCE</scope>
    <source>
        <strain evidence="3">NVP1</strain>
    </source>
</reference>
<dbReference type="InterPro" id="IPR004843">
    <property type="entry name" value="Calcineurin-like_PHP"/>
</dbReference>
<proteinExistence type="predicted"/>
<dbReference type="PANTHER" id="PTHR46546:SF4">
    <property type="entry name" value="SHEWANELLA-LIKE PROTEIN PHOSPHATASE 1"/>
    <property type="match status" value="1"/>
</dbReference>
<keyword evidence="4" id="KW-1185">Reference proteome</keyword>
<accession>A0A9P5SE99</accession>
<feature type="domain" description="Calcineurin-like phosphoesterase" evidence="2">
    <location>
        <begin position="46"/>
        <end position="281"/>
    </location>
</feature>
<gene>
    <name evidence="3" type="ORF">BG006_001007</name>
</gene>
<dbReference type="InterPro" id="IPR029052">
    <property type="entry name" value="Metallo-depent_PP-like"/>
</dbReference>
<dbReference type="GO" id="GO:0016787">
    <property type="term" value="F:hydrolase activity"/>
    <property type="evidence" value="ECO:0007669"/>
    <property type="project" value="InterPro"/>
</dbReference>
<dbReference type="Gene3D" id="3.60.21.10">
    <property type="match status" value="1"/>
</dbReference>
<evidence type="ECO:0000256" key="1">
    <source>
        <dbReference type="SAM" id="SignalP"/>
    </source>
</evidence>
<feature type="signal peptide" evidence="1">
    <location>
        <begin position="1"/>
        <end position="19"/>
    </location>
</feature>
<dbReference type="EMBL" id="JAAAUY010001189">
    <property type="protein sequence ID" value="KAF9323915.1"/>
    <property type="molecule type" value="Genomic_DNA"/>
</dbReference>
<protein>
    <recommendedName>
        <fullName evidence="2">Calcineurin-like phosphoesterase domain-containing protein</fullName>
    </recommendedName>
</protein>
<dbReference type="Pfam" id="PF00149">
    <property type="entry name" value="Metallophos"/>
    <property type="match status" value="1"/>
</dbReference>